<keyword evidence="1" id="KW-1133">Transmembrane helix</keyword>
<protein>
    <submittedName>
        <fullName evidence="2">DUF1700 domain-containing protein</fullName>
    </submittedName>
</protein>
<dbReference type="RefSeq" id="WP_120771604.1">
    <property type="nucleotide sequence ID" value="NZ_CP032627.1"/>
</dbReference>
<dbReference type="Pfam" id="PF22564">
    <property type="entry name" value="HAAS"/>
    <property type="match status" value="1"/>
</dbReference>
<keyword evidence="1" id="KW-0812">Transmembrane</keyword>
<sequence length="205" mass="23190">MNNYLNEVQKHLTGIPQKESIELLEYYEEYFLDANLTLEQVSAKYGTPKKFAQALKMTYFLEQDAENSTSVQPQNTKHRLQLVWLIVLGLFASPLLLPVALSLFLVLFACCIVLIALLFSYYIAVIALILSGFFTLISAFGILAQSLVTFIFFTGIAFVAIGLGFIFAPLTLKLTHVLFNLFMKLIKWIGYKLTRKSNIKMRGAI</sequence>
<feature type="transmembrane region" description="Helical" evidence="1">
    <location>
        <begin position="121"/>
        <end position="143"/>
    </location>
</feature>
<keyword evidence="3" id="KW-1185">Reference proteome</keyword>
<evidence type="ECO:0000313" key="2">
    <source>
        <dbReference type="EMBL" id="AYG00216.1"/>
    </source>
</evidence>
<name>A0A387BGF6_9LACT</name>
<reference evidence="2 3" key="1">
    <citation type="submission" date="2018-09" db="EMBL/GenBank/DDBJ databases">
        <title>Genome sequencing of strain 1JSPR-7.</title>
        <authorList>
            <person name="Heo J."/>
            <person name="Kim S.-J."/>
            <person name="Kwon S.-W."/>
        </authorList>
    </citation>
    <scope>NUCLEOTIDE SEQUENCE [LARGE SCALE GENOMIC DNA]</scope>
    <source>
        <strain evidence="2 3">1JSPR-7</strain>
    </source>
</reference>
<dbReference type="OrthoDB" id="2194328at2"/>
<gene>
    <name evidence="2" type="ORF">D7I46_03410</name>
</gene>
<organism evidence="2 3">
    <name type="scientific">Lactococcus allomyrinae</name>
    <dbReference type="NCBI Taxonomy" id="2419773"/>
    <lineage>
        <taxon>Bacteria</taxon>
        <taxon>Bacillati</taxon>
        <taxon>Bacillota</taxon>
        <taxon>Bacilli</taxon>
        <taxon>Lactobacillales</taxon>
        <taxon>Streptococcaceae</taxon>
        <taxon>Lactococcus</taxon>
    </lineage>
</organism>
<feature type="transmembrane region" description="Helical" evidence="1">
    <location>
        <begin position="82"/>
        <end position="115"/>
    </location>
</feature>
<keyword evidence="1" id="KW-0472">Membrane</keyword>
<evidence type="ECO:0000313" key="3">
    <source>
        <dbReference type="Proteomes" id="UP000269374"/>
    </source>
</evidence>
<dbReference type="KEGG" id="lact:D7I46_03410"/>
<dbReference type="Proteomes" id="UP000269374">
    <property type="component" value="Chromosome"/>
</dbReference>
<dbReference type="EMBL" id="CP032627">
    <property type="protein sequence ID" value="AYG00216.1"/>
    <property type="molecule type" value="Genomic_DNA"/>
</dbReference>
<evidence type="ECO:0000256" key="1">
    <source>
        <dbReference type="SAM" id="Phobius"/>
    </source>
</evidence>
<dbReference type="AlphaFoldDB" id="A0A387BGF6"/>
<proteinExistence type="predicted"/>
<feature type="transmembrane region" description="Helical" evidence="1">
    <location>
        <begin position="150"/>
        <end position="168"/>
    </location>
</feature>
<accession>A0A387BGF6</accession>